<comment type="caution">
    <text evidence="2">The sequence shown here is derived from an EMBL/GenBank/DDBJ whole genome shotgun (WGS) entry which is preliminary data.</text>
</comment>
<proteinExistence type="predicted"/>
<organism evidence="2 3">
    <name type="scientific">Rhipicephalus microplus</name>
    <name type="common">Cattle tick</name>
    <name type="synonym">Boophilus microplus</name>
    <dbReference type="NCBI Taxonomy" id="6941"/>
    <lineage>
        <taxon>Eukaryota</taxon>
        <taxon>Metazoa</taxon>
        <taxon>Ecdysozoa</taxon>
        <taxon>Arthropoda</taxon>
        <taxon>Chelicerata</taxon>
        <taxon>Arachnida</taxon>
        <taxon>Acari</taxon>
        <taxon>Parasitiformes</taxon>
        <taxon>Ixodida</taxon>
        <taxon>Ixodoidea</taxon>
        <taxon>Ixodidae</taxon>
        <taxon>Rhipicephalinae</taxon>
        <taxon>Rhipicephalus</taxon>
        <taxon>Boophilus</taxon>
    </lineage>
</organism>
<dbReference type="Proteomes" id="UP000821866">
    <property type="component" value="Chromosome 11"/>
</dbReference>
<feature type="compositionally biased region" description="Low complexity" evidence="1">
    <location>
        <begin position="13"/>
        <end position="24"/>
    </location>
</feature>
<dbReference type="EMBL" id="JABSTU010000003">
    <property type="protein sequence ID" value="KAH8035159.1"/>
    <property type="molecule type" value="Genomic_DNA"/>
</dbReference>
<name>A0A9J6ELM3_RHIMP</name>
<evidence type="ECO:0000313" key="2">
    <source>
        <dbReference type="EMBL" id="KAH8035159.1"/>
    </source>
</evidence>
<accession>A0A9J6ELM3</accession>
<evidence type="ECO:0000313" key="3">
    <source>
        <dbReference type="Proteomes" id="UP000821866"/>
    </source>
</evidence>
<feature type="region of interest" description="Disordered" evidence="1">
    <location>
        <begin position="1"/>
        <end position="48"/>
    </location>
</feature>
<dbReference type="AlphaFoldDB" id="A0A9J6ELM3"/>
<protein>
    <submittedName>
        <fullName evidence="2">Uncharacterized protein</fullName>
    </submittedName>
</protein>
<reference evidence="2" key="2">
    <citation type="submission" date="2021-09" db="EMBL/GenBank/DDBJ databases">
        <authorList>
            <person name="Jia N."/>
            <person name="Wang J."/>
            <person name="Shi W."/>
            <person name="Du L."/>
            <person name="Sun Y."/>
            <person name="Zhan W."/>
            <person name="Jiang J."/>
            <person name="Wang Q."/>
            <person name="Zhang B."/>
            <person name="Ji P."/>
            <person name="Sakyi L.B."/>
            <person name="Cui X."/>
            <person name="Yuan T."/>
            <person name="Jiang B."/>
            <person name="Yang W."/>
            <person name="Lam T.T.-Y."/>
            <person name="Chang Q."/>
            <person name="Ding S."/>
            <person name="Wang X."/>
            <person name="Zhu J."/>
            <person name="Ruan X."/>
            <person name="Zhao L."/>
            <person name="Wei J."/>
            <person name="Que T."/>
            <person name="Du C."/>
            <person name="Cheng J."/>
            <person name="Dai P."/>
            <person name="Han X."/>
            <person name="Huang E."/>
            <person name="Gao Y."/>
            <person name="Liu J."/>
            <person name="Shao H."/>
            <person name="Ye R."/>
            <person name="Li L."/>
            <person name="Wei W."/>
            <person name="Wang X."/>
            <person name="Wang C."/>
            <person name="Huo Q."/>
            <person name="Li W."/>
            <person name="Guo W."/>
            <person name="Chen H."/>
            <person name="Chen S."/>
            <person name="Zhou L."/>
            <person name="Zhou L."/>
            <person name="Ni X."/>
            <person name="Tian J."/>
            <person name="Zhou Y."/>
            <person name="Sheng Y."/>
            <person name="Liu T."/>
            <person name="Pan Y."/>
            <person name="Xia L."/>
            <person name="Li J."/>
            <person name="Zhao F."/>
            <person name="Cao W."/>
        </authorList>
    </citation>
    <scope>NUCLEOTIDE SEQUENCE</scope>
    <source>
        <strain evidence="2">Rmic-2018</strain>
        <tissue evidence="2">Larvae</tissue>
    </source>
</reference>
<sequence length="215" mass="23989">MGRSDSTERSGRRPALPLLLYLPRPRGPPRHSSRPVGPPQPDAGGLSHPRSSATRCCFPDEPHYCLDSCSRVRLSPRRCIAPRSPSCAHHHHQPPRHRELCRNATSNGRRGVFAKPCGYSVRIYRVGARNTLISQYRGPCPPYESKHVSRKRLCNSAAPKRPGRRIDGGCDIESTTCVPLLRLLGEHSPLKQHPKIRPPVCSSGMSMLRKQFCDV</sequence>
<reference evidence="2" key="1">
    <citation type="journal article" date="2020" name="Cell">
        <title>Large-Scale Comparative Analyses of Tick Genomes Elucidate Their Genetic Diversity and Vector Capacities.</title>
        <authorList>
            <consortium name="Tick Genome and Microbiome Consortium (TIGMIC)"/>
            <person name="Jia N."/>
            <person name="Wang J."/>
            <person name="Shi W."/>
            <person name="Du L."/>
            <person name="Sun Y."/>
            <person name="Zhan W."/>
            <person name="Jiang J.F."/>
            <person name="Wang Q."/>
            <person name="Zhang B."/>
            <person name="Ji P."/>
            <person name="Bell-Sakyi L."/>
            <person name="Cui X.M."/>
            <person name="Yuan T.T."/>
            <person name="Jiang B.G."/>
            <person name="Yang W.F."/>
            <person name="Lam T.T."/>
            <person name="Chang Q.C."/>
            <person name="Ding S.J."/>
            <person name="Wang X.J."/>
            <person name="Zhu J.G."/>
            <person name="Ruan X.D."/>
            <person name="Zhao L."/>
            <person name="Wei J.T."/>
            <person name="Ye R.Z."/>
            <person name="Que T.C."/>
            <person name="Du C.H."/>
            <person name="Zhou Y.H."/>
            <person name="Cheng J.X."/>
            <person name="Dai P.F."/>
            <person name="Guo W.B."/>
            <person name="Han X.H."/>
            <person name="Huang E.J."/>
            <person name="Li L.F."/>
            <person name="Wei W."/>
            <person name="Gao Y.C."/>
            <person name="Liu J.Z."/>
            <person name="Shao H.Z."/>
            <person name="Wang X."/>
            <person name="Wang C.C."/>
            <person name="Yang T.C."/>
            <person name="Huo Q.B."/>
            <person name="Li W."/>
            <person name="Chen H.Y."/>
            <person name="Chen S.E."/>
            <person name="Zhou L.G."/>
            <person name="Ni X.B."/>
            <person name="Tian J.H."/>
            <person name="Sheng Y."/>
            <person name="Liu T."/>
            <person name="Pan Y.S."/>
            <person name="Xia L.Y."/>
            <person name="Li J."/>
            <person name="Zhao F."/>
            <person name="Cao W.C."/>
        </authorList>
    </citation>
    <scope>NUCLEOTIDE SEQUENCE</scope>
    <source>
        <strain evidence="2">Rmic-2018</strain>
    </source>
</reference>
<evidence type="ECO:0000256" key="1">
    <source>
        <dbReference type="SAM" id="MobiDB-lite"/>
    </source>
</evidence>
<gene>
    <name evidence="2" type="ORF">HPB51_004400</name>
</gene>
<keyword evidence="3" id="KW-1185">Reference proteome</keyword>
<feature type="compositionally biased region" description="Basic and acidic residues" evidence="1">
    <location>
        <begin position="1"/>
        <end position="11"/>
    </location>
</feature>